<keyword evidence="6" id="KW-1185">Reference proteome</keyword>
<evidence type="ECO:0000313" key="6">
    <source>
        <dbReference type="Proteomes" id="UP000291591"/>
    </source>
</evidence>
<evidence type="ECO:0000256" key="3">
    <source>
        <dbReference type="ARBA" id="ARBA00022840"/>
    </source>
</evidence>
<dbReference type="InterPro" id="IPR029000">
    <property type="entry name" value="Cyclophilin-like_dom_sf"/>
</dbReference>
<dbReference type="SUPFAM" id="SSF50891">
    <property type="entry name" value="Cyclophilin-like"/>
    <property type="match status" value="1"/>
</dbReference>
<dbReference type="PANTHER" id="PTHR34698:SF2">
    <property type="entry name" value="5-OXOPROLINASE SUBUNIT B"/>
    <property type="match status" value="1"/>
</dbReference>
<organism evidence="5 6">
    <name type="scientific">Pseudonocardia sediminis</name>
    <dbReference type="NCBI Taxonomy" id="1397368"/>
    <lineage>
        <taxon>Bacteria</taxon>
        <taxon>Bacillati</taxon>
        <taxon>Actinomycetota</taxon>
        <taxon>Actinomycetes</taxon>
        <taxon>Pseudonocardiales</taxon>
        <taxon>Pseudonocardiaceae</taxon>
        <taxon>Pseudonocardia</taxon>
    </lineage>
</organism>
<feature type="domain" description="Carboxyltransferase" evidence="4">
    <location>
        <begin position="13"/>
        <end position="207"/>
    </location>
</feature>
<dbReference type="AlphaFoldDB" id="A0A4V2FR03"/>
<evidence type="ECO:0000256" key="1">
    <source>
        <dbReference type="ARBA" id="ARBA00022741"/>
    </source>
</evidence>
<accession>A0A4V2FR03</accession>
<keyword evidence="3" id="KW-0067">ATP-binding</keyword>
<keyword evidence="2" id="KW-0378">Hydrolase</keyword>
<gene>
    <name evidence="5" type="ORF">EV383_3617</name>
</gene>
<evidence type="ECO:0000259" key="4">
    <source>
        <dbReference type="SMART" id="SM00796"/>
    </source>
</evidence>
<proteinExistence type="predicted"/>
<dbReference type="PANTHER" id="PTHR34698">
    <property type="entry name" value="5-OXOPROLINASE SUBUNIT B"/>
    <property type="match status" value="1"/>
</dbReference>
<dbReference type="Pfam" id="PF02682">
    <property type="entry name" value="CT_C_D"/>
    <property type="match status" value="1"/>
</dbReference>
<dbReference type="InterPro" id="IPR003833">
    <property type="entry name" value="CT_C_D"/>
</dbReference>
<dbReference type="InterPro" id="IPR010016">
    <property type="entry name" value="PxpB"/>
</dbReference>
<name>A0A4V2FR03_PSEST</name>
<evidence type="ECO:0000256" key="2">
    <source>
        <dbReference type="ARBA" id="ARBA00022801"/>
    </source>
</evidence>
<reference evidence="5 6" key="1">
    <citation type="submission" date="2019-02" db="EMBL/GenBank/DDBJ databases">
        <title>Sequencing the genomes of 1000 actinobacteria strains.</title>
        <authorList>
            <person name="Klenk H.-P."/>
        </authorList>
    </citation>
    <scope>NUCLEOTIDE SEQUENCE [LARGE SCALE GENOMIC DNA]</scope>
    <source>
        <strain evidence="5 6">DSM 45779</strain>
    </source>
</reference>
<comment type="caution">
    <text evidence="5">The sequence shown here is derived from an EMBL/GenBank/DDBJ whole genome shotgun (WGS) entry which is preliminary data.</text>
</comment>
<sequence>MITDDRSSDAVSRTLRPCGDLGLLAEVDDTAAVTALHAALREEMTAGRLAGVADLIRGARTVLVRMTPRADVRAVAAVVGEIEPAPQAASGPDRVLDIGVVYDGDDLDEVAAHTGLTVPEVVAAHTGQVWTVAFAGFAPGFGYLQGTDDRLVVPRRDESRISVPAGAVALAARFSGVYPRPSPGGWQLIGQTGERMWDLDRDPPALLTPGTRVRFHEEG</sequence>
<dbReference type="SMART" id="SM00796">
    <property type="entry name" value="AHS1"/>
    <property type="match status" value="1"/>
</dbReference>
<dbReference type="Proteomes" id="UP000291591">
    <property type="component" value="Unassembled WGS sequence"/>
</dbReference>
<keyword evidence="1" id="KW-0547">Nucleotide-binding</keyword>
<dbReference type="GO" id="GO:0016787">
    <property type="term" value="F:hydrolase activity"/>
    <property type="evidence" value="ECO:0007669"/>
    <property type="project" value="UniProtKB-KW"/>
</dbReference>
<protein>
    <submittedName>
        <fullName evidence="5">KipI family sensor histidine kinase inhibitor</fullName>
    </submittedName>
</protein>
<dbReference type="EMBL" id="SHKL01000001">
    <property type="protein sequence ID" value="RZT86720.1"/>
    <property type="molecule type" value="Genomic_DNA"/>
</dbReference>
<dbReference type="Gene3D" id="2.40.100.10">
    <property type="entry name" value="Cyclophilin-like"/>
    <property type="match status" value="1"/>
</dbReference>
<evidence type="ECO:0000313" key="5">
    <source>
        <dbReference type="EMBL" id="RZT86720.1"/>
    </source>
</evidence>
<dbReference type="GO" id="GO:0005524">
    <property type="term" value="F:ATP binding"/>
    <property type="evidence" value="ECO:0007669"/>
    <property type="project" value="UniProtKB-KW"/>
</dbReference>
<dbReference type="Gene3D" id="3.30.1360.40">
    <property type="match status" value="1"/>
</dbReference>